<dbReference type="PROSITE" id="PS50022">
    <property type="entry name" value="FA58C_3"/>
    <property type="match status" value="1"/>
</dbReference>
<name>A0A0S2FAL3_LYSAN</name>
<feature type="domain" description="F5/8 type C" evidence="1">
    <location>
        <begin position="195"/>
        <end position="336"/>
    </location>
</feature>
<dbReference type="InterPro" id="IPR000421">
    <property type="entry name" value="FA58C"/>
</dbReference>
<dbReference type="PATRIC" id="fig|84531.8.peg.2455"/>
<reference evidence="2 3" key="1">
    <citation type="journal article" date="2015" name="BMC Genomics">
        <title>Comparative genomics and metabolic profiling of the genus Lysobacter.</title>
        <authorList>
            <person name="de Bruijn I."/>
            <person name="Cheng X."/>
            <person name="de Jager V."/>
            <person name="Exposito R.G."/>
            <person name="Watrous J."/>
            <person name="Patel N."/>
            <person name="Postma J."/>
            <person name="Dorrestein P.C."/>
            <person name="Kobayashi D."/>
            <person name="Raaijmakers J.M."/>
        </authorList>
    </citation>
    <scope>NUCLEOTIDE SEQUENCE [LARGE SCALE GENOMIC DNA]</scope>
    <source>
        <strain evidence="2 3">76</strain>
    </source>
</reference>
<proteinExistence type="predicted"/>
<dbReference type="STRING" id="84531.LA76x_2446"/>
<sequence>MSERKQSVAPRGRAYVTRADKTVANAFALCLALISAPLIAQERPRLQEPRLLEGFESAAPWTVVTSNQVSASLRSVAGAKGRGLCLDYDFNGVSGYAGLQRELPLDYPDEYRFAFQMRGDSPRNDLQFKLVDASGDNVWWVNKPKYEYPKQWTPVVYKRRHISRAWGPAADPTLRQSAKLEFTVYNSVGGEGSVCFDELSFQALPKDPGGPLTGTVTATSKADGSRAEYAVDGDPNTAWRAGFAAGPAASLNLDLGRVREFGGVILQWAKNEHASRYRIELSKDGKHWDKLTSIERGDGGSDFVPLPEAEARYLRLLAEQGPGRGFGLAELSVQPLAFAATPNDFIKELAQRAPRGDYPRGFSGEQPYWTVLGTDGGSSHGLIGEDGAVEAFKGGYSVEPLLLLEDGASMRGALKTWADVKIGQSLQDAYLPIPSVSWDAGDLQLSVTAFAPLLEHRDLIVARYRLSNTSKQPRSTTLALAIRPFQVNPPTQFLSTTGGVSGIHRIEIDAKAGRVKLDGRSSVSSLTPVGTAFAMPFQDGDVVSRLRASATRSGEREAYDLSGLASAALLYPMRLAPGESREVALYLPQDGADDPPSIDPAQAARWQDETAAQWRDKLDRVKLRVPAQGQHVVDTLRTGLAHMLISRVGPRLQPGTRSYARAWIRDGAMIGEGLLRMGREDVAEEFLRWYAPYQFDNGKVPCCVDDRGSDPVPENDSHGELIFTVAEVYRYTRDKALLESMWPHVEKAVAYMDELRLSERTPANRALNPAFYGMMPASISHEGYSAKPMHSYWDNFWALRGYKDAVEIAQWLGRDVEASAFAAARDQFRDDLYRSLEAATRAHKIDYLPGAAELGDFDATSTTIALAPGGEQGLLPEALLHNTFERYWKEFVDRRDGRREWKDYTPYELRTIGSFVRLGWRERAHEALEFFFKDQQPRAWNQWAEVVSRTPRKPFFVGDLPHAWVESDYVRSALDLFAYTRDIDQALVIAAGIPAGWLQGDGVSVDGLRTPYGALGYRFKREGRQAKLEIAAGIEVPPGGLVLRWPFAGAPGNTVVDGRPRTWEKGELRIERVPATVSMAIDQE</sequence>
<dbReference type="AlphaFoldDB" id="A0A0S2FAL3"/>
<dbReference type="eggNOG" id="COG3408">
    <property type="taxonomic scope" value="Bacteria"/>
</dbReference>
<accession>A0A0S2FAL3</accession>
<dbReference type="KEGG" id="lab:LA76x_2446"/>
<evidence type="ECO:0000259" key="1">
    <source>
        <dbReference type="PROSITE" id="PS50022"/>
    </source>
</evidence>
<dbReference type="EMBL" id="CP011129">
    <property type="protein sequence ID" value="ALN80576.1"/>
    <property type="molecule type" value="Genomic_DNA"/>
</dbReference>
<protein>
    <submittedName>
        <fullName evidence="2">F5/8 type C domain protein</fullName>
    </submittedName>
</protein>
<dbReference type="InterPro" id="IPR012341">
    <property type="entry name" value="6hp_glycosidase-like_sf"/>
</dbReference>
<dbReference type="RefSeq" id="WP_082647832.1">
    <property type="nucleotide sequence ID" value="NZ_CP011129.1"/>
</dbReference>
<dbReference type="Pfam" id="PF00754">
    <property type="entry name" value="F5_F8_type_C"/>
    <property type="match status" value="1"/>
</dbReference>
<dbReference type="Proteomes" id="UP000060787">
    <property type="component" value="Chromosome"/>
</dbReference>
<dbReference type="SUPFAM" id="SSF49785">
    <property type="entry name" value="Galactose-binding domain-like"/>
    <property type="match status" value="2"/>
</dbReference>
<dbReference type="GO" id="GO:0005975">
    <property type="term" value="P:carbohydrate metabolic process"/>
    <property type="evidence" value="ECO:0007669"/>
    <property type="project" value="InterPro"/>
</dbReference>
<dbReference type="InterPro" id="IPR008979">
    <property type="entry name" value="Galactose-bd-like_sf"/>
</dbReference>
<evidence type="ECO:0000313" key="2">
    <source>
        <dbReference type="EMBL" id="ALN80576.1"/>
    </source>
</evidence>
<dbReference type="InterPro" id="IPR008928">
    <property type="entry name" value="6-hairpin_glycosidase_sf"/>
</dbReference>
<dbReference type="Gene3D" id="2.60.120.260">
    <property type="entry name" value="Galactose-binding domain-like"/>
    <property type="match status" value="2"/>
</dbReference>
<dbReference type="Gene3D" id="1.50.10.10">
    <property type="match status" value="1"/>
</dbReference>
<evidence type="ECO:0000313" key="3">
    <source>
        <dbReference type="Proteomes" id="UP000060787"/>
    </source>
</evidence>
<gene>
    <name evidence="2" type="ORF">LA76x_2446</name>
</gene>
<organism evidence="2 3">
    <name type="scientific">Lysobacter antibioticus</name>
    <dbReference type="NCBI Taxonomy" id="84531"/>
    <lineage>
        <taxon>Bacteria</taxon>
        <taxon>Pseudomonadati</taxon>
        <taxon>Pseudomonadota</taxon>
        <taxon>Gammaproteobacteria</taxon>
        <taxon>Lysobacterales</taxon>
        <taxon>Lysobacteraceae</taxon>
        <taxon>Lysobacter</taxon>
    </lineage>
</organism>
<keyword evidence="3" id="KW-1185">Reference proteome</keyword>
<dbReference type="SUPFAM" id="SSF48208">
    <property type="entry name" value="Six-hairpin glycosidases"/>
    <property type="match status" value="1"/>
</dbReference>